<accession>A0A1X7HEJ9</accession>
<dbReference type="Gene3D" id="3.30.200.20">
    <property type="entry name" value="Phosphorylase Kinase, domain 1"/>
    <property type="match status" value="1"/>
</dbReference>
<gene>
    <name evidence="1" type="ORF">SAMN05661091_2874</name>
</gene>
<keyword evidence="1" id="KW-0418">Kinase</keyword>
<keyword evidence="1" id="KW-0808">Transferase</keyword>
<dbReference type="GO" id="GO:0005737">
    <property type="term" value="C:cytoplasm"/>
    <property type="evidence" value="ECO:0007669"/>
    <property type="project" value="TreeGrafter"/>
</dbReference>
<dbReference type="Gene3D" id="3.90.1200.10">
    <property type="match status" value="1"/>
</dbReference>
<organism evidence="1 2">
    <name type="scientific">Paenibacillus uliginis N3/975</name>
    <dbReference type="NCBI Taxonomy" id="1313296"/>
    <lineage>
        <taxon>Bacteria</taxon>
        <taxon>Bacillati</taxon>
        <taxon>Bacillota</taxon>
        <taxon>Bacilli</taxon>
        <taxon>Bacillales</taxon>
        <taxon>Paenibacillaceae</taxon>
        <taxon>Paenibacillus</taxon>
    </lineage>
</organism>
<dbReference type="CDD" id="cd05151">
    <property type="entry name" value="ChoK-like"/>
    <property type="match status" value="1"/>
</dbReference>
<dbReference type="RefSeq" id="WP_208919809.1">
    <property type="nucleotide sequence ID" value="NZ_LT840184.1"/>
</dbReference>
<dbReference type="PANTHER" id="PTHR22603:SF66">
    <property type="entry name" value="ETHANOLAMINE KINASE"/>
    <property type="match status" value="1"/>
</dbReference>
<proteinExistence type="predicted"/>
<dbReference type="SUPFAM" id="SSF56112">
    <property type="entry name" value="Protein kinase-like (PK-like)"/>
    <property type="match status" value="1"/>
</dbReference>
<sequence length="315" mass="36415">MKPLTDFLFKQMNMEDLVQQKLRLFFEDESIVFDKSRFAGGLTNYNYIMNIHGKEYVIRKPGNLTDQMIDRRIERVNNGIASEFGVNSECIYFDEESGIKISKYIPDSTTLAAAGPSALQSLQAVSSLLKKIHGSPKHFPNKFDWLSELAKYETIVAQINGELFFDYASLKEQLLCFMQDHLKNVISVPCHNDTVPENFLVDGEGSVYLIDWEYSGMNDPAFDIAAYIIESRLTAEAIDQLFEAYYGNTFTQDDLMKVKCYMMAQDLLWTVWALLRHYTGDDYLDYCSLRYNRLRRNIQVLSMRPDYPIADMVMP</sequence>
<dbReference type="Pfam" id="PF01633">
    <property type="entry name" value="Choline_kinase"/>
    <property type="match status" value="1"/>
</dbReference>
<keyword evidence="2" id="KW-1185">Reference proteome</keyword>
<dbReference type="InterPro" id="IPR011009">
    <property type="entry name" value="Kinase-like_dom_sf"/>
</dbReference>
<dbReference type="EMBL" id="LT840184">
    <property type="protein sequence ID" value="SMF85110.1"/>
    <property type="molecule type" value="Genomic_DNA"/>
</dbReference>
<dbReference type="AlphaFoldDB" id="A0A1X7HEJ9"/>
<evidence type="ECO:0000313" key="1">
    <source>
        <dbReference type="EMBL" id="SMF85110.1"/>
    </source>
</evidence>
<dbReference type="GO" id="GO:0006646">
    <property type="term" value="P:phosphatidylethanolamine biosynthetic process"/>
    <property type="evidence" value="ECO:0007669"/>
    <property type="project" value="TreeGrafter"/>
</dbReference>
<dbReference type="PANTHER" id="PTHR22603">
    <property type="entry name" value="CHOLINE/ETHANOALAMINE KINASE"/>
    <property type="match status" value="1"/>
</dbReference>
<reference evidence="2" key="1">
    <citation type="submission" date="2017-04" db="EMBL/GenBank/DDBJ databases">
        <authorList>
            <person name="Varghese N."/>
            <person name="Submissions S."/>
        </authorList>
    </citation>
    <scope>NUCLEOTIDE SEQUENCE [LARGE SCALE GENOMIC DNA]</scope>
    <source>
        <strain evidence="2">N3/975</strain>
    </source>
</reference>
<evidence type="ECO:0000313" key="2">
    <source>
        <dbReference type="Proteomes" id="UP000192940"/>
    </source>
</evidence>
<dbReference type="GO" id="GO:0004305">
    <property type="term" value="F:ethanolamine kinase activity"/>
    <property type="evidence" value="ECO:0007669"/>
    <property type="project" value="TreeGrafter"/>
</dbReference>
<dbReference type="STRING" id="1313296.SAMN05661091_2874"/>
<dbReference type="Proteomes" id="UP000192940">
    <property type="component" value="Chromosome I"/>
</dbReference>
<name>A0A1X7HEJ9_9BACL</name>
<protein>
    <submittedName>
        <fullName evidence="1">Thiamine kinase</fullName>
    </submittedName>
</protein>